<evidence type="ECO:0000313" key="11">
    <source>
        <dbReference type="Proteomes" id="UP000238157"/>
    </source>
</evidence>
<name>A0A2T0WFM0_9BACT</name>
<dbReference type="InterPro" id="IPR036097">
    <property type="entry name" value="HisK_dim/P_sf"/>
</dbReference>
<dbReference type="InterPro" id="IPR005467">
    <property type="entry name" value="His_kinase_dom"/>
</dbReference>
<keyword evidence="3" id="KW-0597">Phosphoprotein</keyword>
<dbReference type="Pfam" id="PF02518">
    <property type="entry name" value="HATPase_c"/>
    <property type="match status" value="1"/>
</dbReference>
<feature type="transmembrane region" description="Helical" evidence="8">
    <location>
        <begin position="130"/>
        <end position="150"/>
    </location>
</feature>
<dbReference type="InterPro" id="IPR050428">
    <property type="entry name" value="TCS_sensor_his_kinase"/>
</dbReference>
<evidence type="ECO:0000256" key="2">
    <source>
        <dbReference type="ARBA" id="ARBA00012438"/>
    </source>
</evidence>
<dbReference type="AlphaFoldDB" id="A0A2T0WFM0"/>
<dbReference type="SMART" id="SM00388">
    <property type="entry name" value="HisKA"/>
    <property type="match status" value="1"/>
</dbReference>
<dbReference type="InterPro" id="IPR003594">
    <property type="entry name" value="HATPase_dom"/>
</dbReference>
<dbReference type="PANTHER" id="PTHR45436:SF5">
    <property type="entry name" value="SENSOR HISTIDINE KINASE TRCS"/>
    <property type="match status" value="1"/>
</dbReference>
<evidence type="ECO:0000256" key="6">
    <source>
        <dbReference type="ARBA" id="ARBA00022777"/>
    </source>
</evidence>
<dbReference type="InterPro" id="IPR036890">
    <property type="entry name" value="HATPase_C_sf"/>
</dbReference>
<proteinExistence type="predicted"/>
<dbReference type="InterPro" id="IPR003661">
    <property type="entry name" value="HisK_dim/P_dom"/>
</dbReference>
<evidence type="ECO:0000256" key="8">
    <source>
        <dbReference type="SAM" id="Phobius"/>
    </source>
</evidence>
<evidence type="ECO:0000259" key="9">
    <source>
        <dbReference type="PROSITE" id="PS50109"/>
    </source>
</evidence>
<dbReference type="PANTHER" id="PTHR45436">
    <property type="entry name" value="SENSOR HISTIDINE KINASE YKOH"/>
    <property type="match status" value="1"/>
</dbReference>
<keyword evidence="8" id="KW-0472">Membrane</keyword>
<dbReference type="GO" id="GO:0000155">
    <property type="term" value="F:phosphorelay sensor kinase activity"/>
    <property type="evidence" value="ECO:0007669"/>
    <property type="project" value="InterPro"/>
</dbReference>
<evidence type="ECO:0000256" key="7">
    <source>
        <dbReference type="ARBA" id="ARBA00022989"/>
    </source>
</evidence>
<dbReference type="EC" id="2.7.13.3" evidence="2"/>
<feature type="transmembrane region" description="Helical" evidence="8">
    <location>
        <begin position="7"/>
        <end position="27"/>
    </location>
</feature>
<comment type="catalytic activity">
    <reaction evidence="1">
        <text>ATP + protein L-histidine = ADP + protein N-phospho-L-histidine.</text>
        <dbReference type="EC" id="2.7.13.3"/>
    </reaction>
</comment>
<dbReference type="SUPFAM" id="SSF55874">
    <property type="entry name" value="ATPase domain of HSP90 chaperone/DNA topoisomerase II/histidine kinase"/>
    <property type="match status" value="1"/>
</dbReference>
<gene>
    <name evidence="10" type="ORF">CLW00_11294</name>
</gene>
<dbReference type="OrthoDB" id="1522504at2"/>
<evidence type="ECO:0000256" key="3">
    <source>
        <dbReference type="ARBA" id="ARBA00022553"/>
    </source>
</evidence>
<dbReference type="SUPFAM" id="SSF47384">
    <property type="entry name" value="Homodimeric domain of signal transducing histidine kinase"/>
    <property type="match status" value="1"/>
</dbReference>
<dbReference type="Gene3D" id="1.10.287.130">
    <property type="match status" value="1"/>
</dbReference>
<dbReference type="CDD" id="cd00082">
    <property type="entry name" value="HisKA"/>
    <property type="match status" value="1"/>
</dbReference>
<dbReference type="EMBL" id="PVTR01000012">
    <property type="protein sequence ID" value="PRY85513.1"/>
    <property type="molecule type" value="Genomic_DNA"/>
</dbReference>
<evidence type="ECO:0000313" key="10">
    <source>
        <dbReference type="EMBL" id="PRY85513.1"/>
    </source>
</evidence>
<protein>
    <recommendedName>
        <fullName evidence="2">histidine kinase</fullName>
        <ecNumber evidence="2">2.7.13.3</ecNumber>
    </recommendedName>
</protein>
<keyword evidence="7 8" id="KW-1133">Transmembrane helix</keyword>
<organism evidence="10 11">
    <name type="scientific">Mongoliibacter ruber</name>
    <dbReference type="NCBI Taxonomy" id="1750599"/>
    <lineage>
        <taxon>Bacteria</taxon>
        <taxon>Pseudomonadati</taxon>
        <taxon>Bacteroidota</taxon>
        <taxon>Cytophagia</taxon>
        <taxon>Cytophagales</taxon>
        <taxon>Cyclobacteriaceae</taxon>
        <taxon>Mongoliibacter</taxon>
    </lineage>
</organism>
<sequence length="417" mass="47877">MRLLNLLTAVYLIITLLAVIIGGYFIYRKLVSEIDFELGKELERQIEAYAERISNGVSPSALESDRLQITELAFDLKEEGLVLSDTIAYHDPLNREEKQLKASKSFKIGNTHYRISYYNLVVEAEDITETVVYTMALVFLIQIAFIVFFFRNISNRILRPFHSTLQKIRNFDFRANEPLLFEDTKISEFDQLNGFLEKMTQKLLVDYRQIKEFSENISHEIQTPTAVVSGKLENLLNSEITEEQAVLIYAAYQNNERIHRIVKSLGLLAKLENEEFKASTKIDVSEILTKNIEILSELITLSELKFQSDISPSVFVNIHPSVAEIMFSNLLSNAIKHNFKGGWIKISLVTHQLIISNSGEALKQEPIELMERFKKESKHIESVGLGLAIVNQICKTYGFRFCYAVDKDNIHTMTIDF</sequence>
<dbReference type="Proteomes" id="UP000238157">
    <property type="component" value="Unassembled WGS sequence"/>
</dbReference>
<keyword evidence="6 10" id="KW-0418">Kinase</keyword>
<keyword evidence="11" id="KW-1185">Reference proteome</keyword>
<dbReference type="SMART" id="SM00387">
    <property type="entry name" value="HATPase_c"/>
    <property type="match status" value="1"/>
</dbReference>
<dbReference type="GO" id="GO:0005886">
    <property type="term" value="C:plasma membrane"/>
    <property type="evidence" value="ECO:0007669"/>
    <property type="project" value="TreeGrafter"/>
</dbReference>
<keyword evidence="4" id="KW-0808">Transferase</keyword>
<accession>A0A2T0WFM0</accession>
<evidence type="ECO:0000256" key="4">
    <source>
        <dbReference type="ARBA" id="ARBA00022679"/>
    </source>
</evidence>
<dbReference type="Pfam" id="PF00512">
    <property type="entry name" value="HisKA"/>
    <property type="match status" value="1"/>
</dbReference>
<dbReference type="PROSITE" id="PS50109">
    <property type="entry name" value="HIS_KIN"/>
    <property type="match status" value="1"/>
</dbReference>
<reference evidence="10 11" key="1">
    <citation type="submission" date="2018-03" db="EMBL/GenBank/DDBJ databases">
        <title>Genomic Encyclopedia of Archaeal and Bacterial Type Strains, Phase II (KMG-II): from individual species to whole genera.</title>
        <authorList>
            <person name="Goeker M."/>
        </authorList>
    </citation>
    <scope>NUCLEOTIDE SEQUENCE [LARGE SCALE GENOMIC DNA]</scope>
    <source>
        <strain evidence="10 11">DSM 27929</strain>
    </source>
</reference>
<comment type="caution">
    <text evidence="10">The sequence shown here is derived from an EMBL/GenBank/DDBJ whole genome shotgun (WGS) entry which is preliminary data.</text>
</comment>
<keyword evidence="5 8" id="KW-0812">Transmembrane</keyword>
<dbReference type="Gene3D" id="3.30.565.10">
    <property type="entry name" value="Histidine kinase-like ATPase, C-terminal domain"/>
    <property type="match status" value="1"/>
</dbReference>
<feature type="domain" description="Histidine kinase" evidence="9">
    <location>
        <begin position="216"/>
        <end position="417"/>
    </location>
</feature>
<evidence type="ECO:0000256" key="1">
    <source>
        <dbReference type="ARBA" id="ARBA00000085"/>
    </source>
</evidence>
<dbReference type="RefSeq" id="WP_106135043.1">
    <property type="nucleotide sequence ID" value="NZ_PVTR01000012.1"/>
</dbReference>
<evidence type="ECO:0000256" key="5">
    <source>
        <dbReference type="ARBA" id="ARBA00022692"/>
    </source>
</evidence>